<feature type="non-terminal residue" evidence="7">
    <location>
        <position position="1"/>
    </location>
</feature>
<dbReference type="OrthoDB" id="432970at2759"/>
<accession>G0RPY5</accession>
<feature type="region of interest" description="Disordered" evidence="5">
    <location>
        <begin position="28"/>
        <end position="94"/>
    </location>
</feature>
<dbReference type="Gene3D" id="6.10.140.2220">
    <property type="match status" value="1"/>
</dbReference>
<proteinExistence type="predicted"/>
<dbReference type="Proteomes" id="UP000008984">
    <property type="component" value="Unassembled WGS sequence"/>
</dbReference>
<gene>
    <name evidence="7" type="ORF">TRIREDRAFT_32755</name>
</gene>
<keyword evidence="2 4" id="KW-0863">Zinc-finger</keyword>
<evidence type="ECO:0000256" key="4">
    <source>
        <dbReference type="PROSITE-ProRule" id="PRU00134"/>
    </source>
</evidence>
<dbReference type="InterPro" id="IPR002893">
    <property type="entry name" value="Znf_MYND"/>
</dbReference>
<organism evidence="8">
    <name type="scientific">Hypocrea jecorina (strain QM6a)</name>
    <name type="common">Trichoderma reesei</name>
    <dbReference type="NCBI Taxonomy" id="431241"/>
    <lineage>
        <taxon>Eukaryota</taxon>
        <taxon>Fungi</taxon>
        <taxon>Dikarya</taxon>
        <taxon>Ascomycota</taxon>
        <taxon>Pezizomycotina</taxon>
        <taxon>Sordariomycetes</taxon>
        <taxon>Hypocreomycetidae</taxon>
        <taxon>Hypocreales</taxon>
        <taxon>Hypocreaceae</taxon>
        <taxon>Trichoderma</taxon>
    </lineage>
</organism>
<dbReference type="STRING" id="431241.G0RPY5"/>
<dbReference type="PROSITE" id="PS01360">
    <property type="entry name" value="ZF_MYND_1"/>
    <property type="match status" value="1"/>
</dbReference>
<evidence type="ECO:0000256" key="1">
    <source>
        <dbReference type="ARBA" id="ARBA00022723"/>
    </source>
</evidence>
<evidence type="ECO:0000313" key="8">
    <source>
        <dbReference type="Proteomes" id="UP000008984"/>
    </source>
</evidence>
<protein>
    <submittedName>
        <fullName evidence="7">Predicted protein</fullName>
    </submittedName>
</protein>
<keyword evidence="3" id="KW-0862">Zinc</keyword>
<dbReference type="EMBL" id="GL985071">
    <property type="protein sequence ID" value="EGR46828.1"/>
    <property type="molecule type" value="Genomic_DNA"/>
</dbReference>
<feature type="non-terminal residue" evidence="7">
    <location>
        <position position="216"/>
    </location>
</feature>
<evidence type="ECO:0000259" key="6">
    <source>
        <dbReference type="PROSITE" id="PS50865"/>
    </source>
</evidence>
<sequence length="216" mass="24267">CNSCKKGPPEVTLKQCSGCSQTQYCSHECQKKDWKSHKKTCRKTQSSNAASKASTSGASTSGASTSGASTSESKSASARPTHDMPFTRLDQGTWLHDRPERETYQLLIDAYRLRVEDTYTFRGELMEGSLYDNGSHGLRGFRKFLKKAATVPGLLPPWWNDEKKRACEQLGMDKSQWSDLHYAVDKSDIRDHYKDSLFPMKLRMFGDAIYGFNPSG</sequence>
<keyword evidence="1" id="KW-0479">Metal-binding</keyword>
<dbReference type="eggNOG" id="ENOG502S05G">
    <property type="taxonomic scope" value="Eukaryota"/>
</dbReference>
<evidence type="ECO:0000313" key="7">
    <source>
        <dbReference type="EMBL" id="EGR46828.1"/>
    </source>
</evidence>
<dbReference type="Pfam" id="PF01753">
    <property type="entry name" value="zf-MYND"/>
    <property type="match status" value="1"/>
</dbReference>
<dbReference type="HOGENOM" id="CLU_069858_3_0_1"/>
<dbReference type="AlphaFoldDB" id="G0RPY5"/>
<evidence type="ECO:0000256" key="2">
    <source>
        <dbReference type="ARBA" id="ARBA00022771"/>
    </source>
</evidence>
<dbReference type="VEuPathDB" id="FungiDB:TRIREDRAFT_32755"/>
<evidence type="ECO:0000256" key="3">
    <source>
        <dbReference type="ARBA" id="ARBA00022833"/>
    </source>
</evidence>
<feature type="compositionally biased region" description="Low complexity" evidence="5">
    <location>
        <begin position="43"/>
        <end position="78"/>
    </location>
</feature>
<reference evidence="7 8" key="1">
    <citation type="journal article" date="2008" name="Nat. Biotechnol.">
        <title>Genome sequencing and analysis of the biomass-degrading fungus Trichoderma reesei (syn. Hypocrea jecorina).</title>
        <authorList>
            <person name="Martinez D."/>
            <person name="Berka R.M."/>
            <person name="Henrissat B."/>
            <person name="Saloheimo M."/>
            <person name="Arvas M."/>
            <person name="Baker S.E."/>
            <person name="Chapman J."/>
            <person name="Chertkov O."/>
            <person name="Coutinho P.M."/>
            <person name="Cullen D."/>
            <person name="Danchin E.G."/>
            <person name="Grigoriev I.V."/>
            <person name="Harris P."/>
            <person name="Jackson M."/>
            <person name="Kubicek C.P."/>
            <person name="Han C.S."/>
            <person name="Ho I."/>
            <person name="Larrondo L.F."/>
            <person name="de Leon A.L."/>
            <person name="Magnuson J.K."/>
            <person name="Merino S."/>
            <person name="Misra M."/>
            <person name="Nelson B."/>
            <person name="Putnam N."/>
            <person name="Robbertse B."/>
            <person name="Salamov A.A."/>
            <person name="Schmoll M."/>
            <person name="Terry A."/>
            <person name="Thayer N."/>
            <person name="Westerholm-Parvinen A."/>
            <person name="Schoch C.L."/>
            <person name="Yao J."/>
            <person name="Barabote R."/>
            <person name="Nelson M.A."/>
            <person name="Detter C."/>
            <person name="Bruce D."/>
            <person name="Kuske C.R."/>
            <person name="Xie G."/>
            <person name="Richardson P."/>
            <person name="Rokhsar D.S."/>
            <person name="Lucas S.M."/>
            <person name="Rubin E.M."/>
            <person name="Dunn-Coleman N."/>
            <person name="Ward M."/>
            <person name="Brettin T.S."/>
        </authorList>
    </citation>
    <scope>NUCLEOTIDE SEQUENCE [LARGE SCALE GENOMIC DNA]</scope>
    <source>
        <strain evidence="7 8">QM6a</strain>
    </source>
</reference>
<evidence type="ECO:0000256" key="5">
    <source>
        <dbReference type="SAM" id="MobiDB-lite"/>
    </source>
</evidence>
<dbReference type="GO" id="GO:0008270">
    <property type="term" value="F:zinc ion binding"/>
    <property type="evidence" value="ECO:0007669"/>
    <property type="project" value="UniProtKB-KW"/>
</dbReference>
<dbReference type="KEGG" id="tre:TRIREDRAFT_32755"/>
<name>G0RPY5_HYPJQ</name>
<keyword evidence="8" id="KW-1185">Reference proteome</keyword>
<feature type="domain" description="MYND-type" evidence="6">
    <location>
        <begin position="1"/>
        <end position="41"/>
    </location>
</feature>
<dbReference type="SUPFAM" id="SSF144232">
    <property type="entry name" value="HIT/MYND zinc finger-like"/>
    <property type="match status" value="1"/>
</dbReference>
<dbReference type="PROSITE" id="PS50865">
    <property type="entry name" value="ZF_MYND_2"/>
    <property type="match status" value="1"/>
</dbReference>
<dbReference type="RefSeq" id="XP_006967177.1">
    <property type="nucleotide sequence ID" value="XM_006967115.1"/>
</dbReference>
<dbReference type="GeneID" id="18484536"/>